<reference evidence="2 3" key="1">
    <citation type="journal article" date="2016" name="Mol. Biol. Evol.">
        <title>Comparative Genomics of Early-Diverging Mushroom-Forming Fungi Provides Insights into the Origins of Lignocellulose Decay Capabilities.</title>
        <authorList>
            <person name="Nagy L.G."/>
            <person name="Riley R."/>
            <person name="Tritt A."/>
            <person name="Adam C."/>
            <person name="Daum C."/>
            <person name="Floudas D."/>
            <person name="Sun H."/>
            <person name="Yadav J.S."/>
            <person name="Pangilinan J."/>
            <person name="Larsson K.H."/>
            <person name="Matsuura K."/>
            <person name="Barry K."/>
            <person name="Labutti K."/>
            <person name="Kuo R."/>
            <person name="Ohm R.A."/>
            <person name="Bhattacharya S.S."/>
            <person name="Shirouzu T."/>
            <person name="Yoshinaga Y."/>
            <person name="Martin F.M."/>
            <person name="Grigoriev I.V."/>
            <person name="Hibbett D.S."/>
        </authorList>
    </citation>
    <scope>NUCLEOTIDE SEQUENCE [LARGE SCALE GENOMIC DNA]</scope>
    <source>
        <strain evidence="2 3">CBS 109695</strain>
    </source>
</reference>
<sequence length="210" mass="24050">MTANAVMFENPMPKIYQMLPPSKEELDDVAHPLLVRRKKVANALEWLKLNHCDYLDLDIDYDNLEKYPEGQPPVEIVYRQTDMNKNPESASAYDNETEEGVDDGACPFVVNGVMGEELDSMPLKALKAKAAIHLKEERAGVLVIRHSEELVSMYDNPQLYPMMFPWLFPYGLGGIGGLHNAELSMLDTMHKQRLLMYQDKRFQCTHFDDV</sequence>
<dbReference type="AlphaFoldDB" id="A0A166ICA8"/>
<accession>A0A166ICA8</accession>
<dbReference type="Proteomes" id="UP000076532">
    <property type="component" value="Unassembled WGS sequence"/>
</dbReference>
<keyword evidence="3" id="KW-1185">Reference proteome</keyword>
<gene>
    <name evidence="2" type="ORF">FIBSPDRAFT_911333</name>
</gene>
<dbReference type="EMBL" id="KV417562">
    <property type="protein sequence ID" value="KZP19663.1"/>
    <property type="molecule type" value="Genomic_DNA"/>
</dbReference>
<organism evidence="2 3">
    <name type="scientific">Athelia psychrophila</name>
    <dbReference type="NCBI Taxonomy" id="1759441"/>
    <lineage>
        <taxon>Eukaryota</taxon>
        <taxon>Fungi</taxon>
        <taxon>Dikarya</taxon>
        <taxon>Basidiomycota</taxon>
        <taxon>Agaricomycotina</taxon>
        <taxon>Agaricomycetes</taxon>
        <taxon>Agaricomycetidae</taxon>
        <taxon>Atheliales</taxon>
        <taxon>Atheliaceae</taxon>
        <taxon>Athelia</taxon>
    </lineage>
</organism>
<protein>
    <recommendedName>
        <fullName evidence="1">DUF6570 domain-containing protein</fullName>
    </recommendedName>
</protein>
<proteinExistence type="predicted"/>
<dbReference type="OrthoDB" id="3221862at2759"/>
<evidence type="ECO:0000259" key="1">
    <source>
        <dbReference type="Pfam" id="PF20209"/>
    </source>
</evidence>
<evidence type="ECO:0000313" key="2">
    <source>
        <dbReference type="EMBL" id="KZP19663.1"/>
    </source>
</evidence>
<feature type="domain" description="DUF6570" evidence="1">
    <location>
        <begin position="1"/>
        <end position="65"/>
    </location>
</feature>
<evidence type="ECO:0000313" key="3">
    <source>
        <dbReference type="Proteomes" id="UP000076532"/>
    </source>
</evidence>
<dbReference type="InterPro" id="IPR046700">
    <property type="entry name" value="DUF6570"/>
</dbReference>
<name>A0A166ICA8_9AGAM</name>
<dbReference type="Pfam" id="PF20209">
    <property type="entry name" value="DUF6570"/>
    <property type="match status" value="1"/>
</dbReference>